<evidence type="ECO:0000256" key="3">
    <source>
        <dbReference type="ARBA" id="ARBA00022777"/>
    </source>
</evidence>
<name>A0ABW8BVU3_9GAMM</name>
<dbReference type="InterPro" id="IPR052028">
    <property type="entry name" value="HipA_Ser/Thr_kinase"/>
</dbReference>
<dbReference type="InterPro" id="IPR012893">
    <property type="entry name" value="HipA-like_C"/>
</dbReference>
<evidence type="ECO:0000256" key="1">
    <source>
        <dbReference type="ARBA" id="ARBA00010164"/>
    </source>
</evidence>
<evidence type="ECO:0000259" key="4">
    <source>
        <dbReference type="Pfam" id="PF07804"/>
    </source>
</evidence>
<evidence type="ECO:0000256" key="2">
    <source>
        <dbReference type="ARBA" id="ARBA00022679"/>
    </source>
</evidence>
<organism evidence="6 7">
    <name type="scientific">Vreelandella lionensis</name>
    <dbReference type="NCBI Taxonomy" id="1144478"/>
    <lineage>
        <taxon>Bacteria</taxon>
        <taxon>Pseudomonadati</taxon>
        <taxon>Pseudomonadota</taxon>
        <taxon>Gammaproteobacteria</taxon>
        <taxon>Oceanospirillales</taxon>
        <taxon>Halomonadaceae</taxon>
        <taxon>Vreelandella</taxon>
    </lineage>
</organism>
<reference evidence="6 7" key="1">
    <citation type="submission" date="2024-10" db="EMBL/GenBank/DDBJ databases">
        <title>The Natural Products Discovery Center: Release of the First 8490 Sequenced Strains for Exploring Actinobacteria Biosynthetic Diversity.</title>
        <authorList>
            <person name="Kalkreuter E."/>
            <person name="Kautsar S.A."/>
            <person name="Yang D."/>
            <person name="Bader C.D."/>
            <person name="Teijaro C.N."/>
            <person name="Fluegel L."/>
            <person name="Davis C.M."/>
            <person name="Simpson J.R."/>
            <person name="Lauterbach L."/>
            <person name="Steele A.D."/>
            <person name="Gui C."/>
            <person name="Meng S."/>
            <person name="Li G."/>
            <person name="Viehrig K."/>
            <person name="Ye F."/>
            <person name="Su P."/>
            <person name="Kiefer A.F."/>
            <person name="Nichols A."/>
            <person name="Cepeda A.J."/>
            <person name="Yan W."/>
            <person name="Fan B."/>
            <person name="Jiang Y."/>
            <person name="Adhikari A."/>
            <person name="Zheng C.-J."/>
            <person name="Schuster L."/>
            <person name="Cowan T.M."/>
            <person name="Smanski M.J."/>
            <person name="Chevrette M.G."/>
            <person name="De Carvalho L.P.S."/>
            <person name="Shen B."/>
        </authorList>
    </citation>
    <scope>NUCLEOTIDE SEQUENCE [LARGE SCALE GENOMIC DNA]</scope>
    <source>
        <strain evidence="6 7">NPDC077409</strain>
    </source>
</reference>
<protein>
    <submittedName>
        <fullName evidence="6">Type II toxin-antitoxin system HipA family toxin</fullName>
    </submittedName>
</protein>
<evidence type="ECO:0000313" key="7">
    <source>
        <dbReference type="Proteomes" id="UP001614338"/>
    </source>
</evidence>
<dbReference type="Proteomes" id="UP001614338">
    <property type="component" value="Unassembled WGS sequence"/>
</dbReference>
<sequence length="425" mass="47536">MSADKEALDLYWKNQRVGRLFNEQPLRFQYDDNWLTSPEARQLSPRLPITKPVHSGDDVLAYFENLLPEGELRRHIELSHHTTTVFGLLKSVGGDTASGYLLLSEGETPQPASYRPTSWENINTLLYSGAQNELSEQLVHHARISLAGAQNKLLLMVDEHGNPAIPKGAAPSSHLLKPDIRGLNGVWCSALNETLCMQLGAALSLEVAETTFQPDTRACLIKRYDRVMNHKSGQLERIHQLDFCQLAGTPSTLKYESDGGPNLLTCRQLLQQVGVPASDLQRFIRWFFYNLLIGNNDSHAKNLSILYTPGGVRLAPFYDLMCTTIYSGLSKRFAFQVDGVDHPGSIKRQQLESLAKTLGFKPAYFLRLGLQLADETLAHLPNAVQCLSHVAQPGNEQVMLERLSQRITSNCQKMARRWKADSTSK</sequence>
<comment type="caution">
    <text evidence="6">The sequence shown here is derived from an EMBL/GenBank/DDBJ whole genome shotgun (WGS) entry which is preliminary data.</text>
</comment>
<dbReference type="Gene3D" id="1.10.1070.20">
    <property type="match status" value="1"/>
</dbReference>
<dbReference type="PANTHER" id="PTHR37419:SF1">
    <property type="entry name" value="SERINE_THREONINE-PROTEIN KINASE TOXIN HIPA"/>
    <property type="match status" value="1"/>
</dbReference>
<dbReference type="NCBIfam" id="TIGR03071">
    <property type="entry name" value="couple_hipA"/>
    <property type="match status" value="1"/>
</dbReference>
<keyword evidence="2" id="KW-0808">Transferase</keyword>
<gene>
    <name evidence="6" type="ORF">ACIGG6_10220</name>
</gene>
<dbReference type="CDD" id="cd17793">
    <property type="entry name" value="HipA"/>
    <property type="match status" value="1"/>
</dbReference>
<feature type="domain" description="HipA-like C-terminal" evidence="4">
    <location>
        <begin position="144"/>
        <end position="365"/>
    </location>
</feature>
<dbReference type="PANTHER" id="PTHR37419">
    <property type="entry name" value="SERINE/THREONINE-PROTEIN KINASE TOXIN HIPA"/>
    <property type="match status" value="1"/>
</dbReference>
<proteinExistence type="inferred from homology"/>
<dbReference type="RefSeq" id="WP_399844311.1">
    <property type="nucleotide sequence ID" value="NZ_JBITWC010000014.1"/>
</dbReference>
<evidence type="ECO:0000259" key="5">
    <source>
        <dbReference type="Pfam" id="PF13657"/>
    </source>
</evidence>
<comment type="similarity">
    <text evidence="1">Belongs to the HipA Ser/Thr kinase family.</text>
</comment>
<dbReference type="EMBL" id="JBITWC010000014">
    <property type="protein sequence ID" value="MFI8750367.1"/>
    <property type="molecule type" value="Genomic_DNA"/>
</dbReference>
<accession>A0ABW8BVU3</accession>
<evidence type="ECO:0000313" key="6">
    <source>
        <dbReference type="EMBL" id="MFI8750367.1"/>
    </source>
</evidence>
<keyword evidence="7" id="KW-1185">Reference proteome</keyword>
<dbReference type="InterPro" id="IPR017508">
    <property type="entry name" value="HipA_N1"/>
</dbReference>
<dbReference type="Pfam" id="PF13657">
    <property type="entry name" value="Couple_hipA"/>
    <property type="match status" value="1"/>
</dbReference>
<feature type="domain" description="HipA N-terminal subdomain 1" evidence="5">
    <location>
        <begin position="8"/>
        <end position="97"/>
    </location>
</feature>
<dbReference type="Pfam" id="PF07804">
    <property type="entry name" value="HipA_C"/>
    <property type="match status" value="1"/>
</dbReference>
<keyword evidence="3" id="KW-0418">Kinase</keyword>